<keyword evidence="2" id="KW-0808">Transferase</keyword>
<proteinExistence type="predicted"/>
<dbReference type="SUPFAM" id="SSF53448">
    <property type="entry name" value="Nucleotide-diphospho-sugar transferases"/>
    <property type="match status" value="1"/>
</dbReference>
<evidence type="ECO:0000259" key="1">
    <source>
        <dbReference type="Pfam" id="PF00535"/>
    </source>
</evidence>
<dbReference type="PANTHER" id="PTHR22916">
    <property type="entry name" value="GLYCOSYLTRANSFERASE"/>
    <property type="match status" value="1"/>
</dbReference>
<dbReference type="PANTHER" id="PTHR22916:SF3">
    <property type="entry name" value="UDP-GLCNAC:BETAGAL BETA-1,3-N-ACETYLGLUCOSAMINYLTRANSFERASE-LIKE PROTEIN 1"/>
    <property type="match status" value="1"/>
</dbReference>
<dbReference type="AlphaFoldDB" id="A0A1M6TE99"/>
<name>A0A1M6TE99_SELRU</name>
<dbReference type="Proteomes" id="UP000184263">
    <property type="component" value="Unassembled WGS sequence"/>
</dbReference>
<dbReference type="Pfam" id="PF00535">
    <property type="entry name" value="Glycos_transf_2"/>
    <property type="match status" value="1"/>
</dbReference>
<dbReference type="InterPro" id="IPR029044">
    <property type="entry name" value="Nucleotide-diphossugar_trans"/>
</dbReference>
<protein>
    <submittedName>
        <fullName evidence="2">Glycosyltransferase involved in cell wall bisynthesis</fullName>
    </submittedName>
</protein>
<organism evidence="2 3">
    <name type="scientific">Selenomonas ruminantium</name>
    <dbReference type="NCBI Taxonomy" id="971"/>
    <lineage>
        <taxon>Bacteria</taxon>
        <taxon>Bacillati</taxon>
        <taxon>Bacillota</taxon>
        <taxon>Negativicutes</taxon>
        <taxon>Selenomonadales</taxon>
        <taxon>Selenomonadaceae</taxon>
        <taxon>Selenomonas</taxon>
    </lineage>
</organism>
<accession>A0A1M6TE99</accession>
<dbReference type="GO" id="GO:0016758">
    <property type="term" value="F:hexosyltransferase activity"/>
    <property type="evidence" value="ECO:0007669"/>
    <property type="project" value="UniProtKB-ARBA"/>
</dbReference>
<evidence type="ECO:0000313" key="3">
    <source>
        <dbReference type="Proteomes" id="UP000184263"/>
    </source>
</evidence>
<feature type="domain" description="Glycosyltransferase 2-like" evidence="1">
    <location>
        <begin position="3"/>
        <end position="160"/>
    </location>
</feature>
<dbReference type="CDD" id="cd00761">
    <property type="entry name" value="Glyco_tranf_GTA_type"/>
    <property type="match status" value="1"/>
</dbReference>
<dbReference type="RefSeq" id="WP_073088725.1">
    <property type="nucleotide sequence ID" value="NZ_FRBC01000007.1"/>
</dbReference>
<gene>
    <name evidence="2" type="ORF">SAMN05216582_10785</name>
</gene>
<dbReference type="EMBL" id="FRBC01000007">
    <property type="protein sequence ID" value="SHK55362.1"/>
    <property type="molecule type" value="Genomic_DNA"/>
</dbReference>
<dbReference type="InterPro" id="IPR001173">
    <property type="entry name" value="Glyco_trans_2-like"/>
</dbReference>
<sequence>MISVILPTYNRAKWLLKSIKSVIEQDYQEWELIVVDDCSPDNTGEIVKELAKTDARIRYIRNEVNKKLPASLNVGMRNAKGEYITWTSDDNLFKSNALSVMMNAMEHGPTDTGLVFAEYDRIDEAGNKVQTCNIPEDVRELYWENIIGFAFLYKREVIDKIGYYDENKFLIEDYDYWLRIADSYDVLPVRQSIYEARLHPGSLSATRGREVLKWKRKVLEENLNRKVDEYTKKNIYAELATISYNLDDFSEMKRYVEIARNSYPDIKMSKRVRRAMILGDTLTRIYKKFRSI</sequence>
<reference evidence="2 3" key="1">
    <citation type="submission" date="2016-11" db="EMBL/GenBank/DDBJ databases">
        <authorList>
            <person name="Jaros S."/>
            <person name="Januszkiewicz K."/>
            <person name="Wedrychowicz H."/>
        </authorList>
    </citation>
    <scope>NUCLEOTIDE SEQUENCE [LARGE SCALE GENOMIC DNA]</scope>
    <source>
        <strain evidence="2 3">HD4</strain>
    </source>
</reference>
<evidence type="ECO:0000313" key="2">
    <source>
        <dbReference type="EMBL" id="SHK55362.1"/>
    </source>
</evidence>
<dbReference type="Gene3D" id="3.90.550.10">
    <property type="entry name" value="Spore Coat Polysaccharide Biosynthesis Protein SpsA, Chain A"/>
    <property type="match status" value="1"/>
</dbReference>